<dbReference type="InterPro" id="IPR000700">
    <property type="entry name" value="PAS-assoc_C"/>
</dbReference>
<dbReference type="Pfam" id="PF08448">
    <property type="entry name" value="PAS_4"/>
    <property type="match status" value="1"/>
</dbReference>
<dbReference type="PANTHER" id="PTHR43304">
    <property type="entry name" value="PHYTOCHROME-LIKE PROTEIN CPH1"/>
    <property type="match status" value="1"/>
</dbReference>
<dbReference type="InterPro" id="IPR013656">
    <property type="entry name" value="PAS_4"/>
</dbReference>
<dbReference type="GO" id="GO:0004673">
    <property type="term" value="F:protein histidine kinase activity"/>
    <property type="evidence" value="ECO:0007669"/>
    <property type="project" value="UniProtKB-EC"/>
</dbReference>
<dbReference type="Gene3D" id="3.30.450.20">
    <property type="entry name" value="PAS domain"/>
    <property type="match status" value="2"/>
</dbReference>
<dbReference type="PROSITE" id="PS50113">
    <property type="entry name" value="PAC"/>
    <property type="match status" value="1"/>
</dbReference>
<dbReference type="CDD" id="cd00130">
    <property type="entry name" value="PAS"/>
    <property type="match status" value="1"/>
</dbReference>
<accession>X0TZA3</accession>
<organism evidence="8">
    <name type="scientific">marine sediment metagenome</name>
    <dbReference type="NCBI Taxonomy" id="412755"/>
    <lineage>
        <taxon>unclassified sequences</taxon>
        <taxon>metagenomes</taxon>
        <taxon>ecological metagenomes</taxon>
    </lineage>
</organism>
<keyword evidence="4" id="KW-0808">Transferase</keyword>
<evidence type="ECO:0000256" key="3">
    <source>
        <dbReference type="ARBA" id="ARBA00022553"/>
    </source>
</evidence>
<dbReference type="EMBL" id="BARS01012346">
    <property type="protein sequence ID" value="GAF98933.1"/>
    <property type="molecule type" value="Genomic_DNA"/>
</dbReference>
<name>X0TZA3_9ZZZZ</name>
<sequence>MDTERLRRNIIATQTTLVCRFLPDGILSFINNAYSTYFHKKHKELIGHSFMSFLVKDEQDKVQRIISSLNKEEPIAIHNCRLLADNGHIRWLRLVVQAIFDKKGKLTELQVEGQDITERKQVEEELRESEERYRSIVSNIPDAVWTTDEKYRIVFVSPNIELV</sequence>
<evidence type="ECO:0000256" key="4">
    <source>
        <dbReference type="ARBA" id="ARBA00022679"/>
    </source>
</evidence>
<dbReference type="AlphaFoldDB" id="X0TZA3"/>
<dbReference type="InterPro" id="IPR035965">
    <property type="entry name" value="PAS-like_dom_sf"/>
</dbReference>
<feature type="domain" description="PAC" evidence="7">
    <location>
        <begin position="76"/>
        <end position="128"/>
    </location>
</feature>
<evidence type="ECO:0000256" key="5">
    <source>
        <dbReference type="ARBA" id="ARBA00022777"/>
    </source>
</evidence>
<feature type="non-terminal residue" evidence="8">
    <location>
        <position position="163"/>
    </location>
</feature>
<evidence type="ECO:0000256" key="1">
    <source>
        <dbReference type="ARBA" id="ARBA00000085"/>
    </source>
</evidence>
<evidence type="ECO:0000256" key="2">
    <source>
        <dbReference type="ARBA" id="ARBA00012438"/>
    </source>
</evidence>
<dbReference type="EC" id="2.7.13.3" evidence="2"/>
<evidence type="ECO:0000259" key="6">
    <source>
        <dbReference type="PROSITE" id="PS50112"/>
    </source>
</evidence>
<keyword evidence="3" id="KW-0597">Phosphoprotein</keyword>
<gene>
    <name evidence="8" type="ORF">S01H1_22040</name>
</gene>
<dbReference type="SUPFAM" id="SSF55785">
    <property type="entry name" value="PYP-like sensor domain (PAS domain)"/>
    <property type="match status" value="2"/>
</dbReference>
<feature type="domain" description="PAS" evidence="6">
    <location>
        <begin position="129"/>
        <end position="163"/>
    </location>
</feature>
<comment type="caution">
    <text evidence="8">The sequence shown here is derived from an EMBL/GenBank/DDBJ whole genome shotgun (WGS) entry which is preliminary data.</text>
</comment>
<dbReference type="NCBIfam" id="TIGR00229">
    <property type="entry name" value="sensory_box"/>
    <property type="match status" value="2"/>
</dbReference>
<proteinExistence type="predicted"/>
<evidence type="ECO:0000313" key="8">
    <source>
        <dbReference type="EMBL" id="GAF98933.1"/>
    </source>
</evidence>
<keyword evidence="5" id="KW-0418">Kinase</keyword>
<comment type="catalytic activity">
    <reaction evidence="1">
        <text>ATP + protein L-histidine = ADP + protein N-phospho-L-histidine.</text>
        <dbReference type="EC" id="2.7.13.3"/>
    </reaction>
</comment>
<dbReference type="InterPro" id="IPR052162">
    <property type="entry name" value="Sensor_kinase/Photoreceptor"/>
</dbReference>
<dbReference type="SMART" id="SM00091">
    <property type="entry name" value="PAS"/>
    <property type="match status" value="1"/>
</dbReference>
<evidence type="ECO:0000259" key="7">
    <source>
        <dbReference type="PROSITE" id="PS50113"/>
    </source>
</evidence>
<dbReference type="PROSITE" id="PS50112">
    <property type="entry name" value="PAS"/>
    <property type="match status" value="1"/>
</dbReference>
<dbReference type="InterPro" id="IPR001610">
    <property type="entry name" value="PAC"/>
</dbReference>
<dbReference type="Pfam" id="PF13188">
    <property type="entry name" value="PAS_8"/>
    <property type="match status" value="1"/>
</dbReference>
<dbReference type="PANTHER" id="PTHR43304:SF1">
    <property type="entry name" value="PAC DOMAIN-CONTAINING PROTEIN"/>
    <property type="match status" value="1"/>
</dbReference>
<reference evidence="8" key="1">
    <citation type="journal article" date="2014" name="Front. Microbiol.">
        <title>High frequency of phylogenetically diverse reductive dehalogenase-homologous genes in deep subseafloor sedimentary metagenomes.</title>
        <authorList>
            <person name="Kawai M."/>
            <person name="Futagami T."/>
            <person name="Toyoda A."/>
            <person name="Takaki Y."/>
            <person name="Nishi S."/>
            <person name="Hori S."/>
            <person name="Arai W."/>
            <person name="Tsubouchi T."/>
            <person name="Morono Y."/>
            <person name="Uchiyama I."/>
            <person name="Ito T."/>
            <person name="Fujiyama A."/>
            <person name="Inagaki F."/>
            <person name="Takami H."/>
        </authorList>
    </citation>
    <scope>NUCLEOTIDE SEQUENCE</scope>
    <source>
        <strain evidence="8">Expedition CK06-06</strain>
    </source>
</reference>
<dbReference type="SMART" id="SM00086">
    <property type="entry name" value="PAC"/>
    <property type="match status" value="1"/>
</dbReference>
<dbReference type="InterPro" id="IPR000014">
    <property type="entry name" value="PAS"/>
</dbReference>
<protein>
    <recommendedName>
        <fullName evidence="2">histidine kinase</fullName>
        <ecNumber evidence="2">2.7.13.3</ecNumber>
    </recommendedName>
</protein>